<sequence length="308" mass="33973">MRARFPALLRTSFALAVAAFLWSCEEPIELNLEQQKSRLVINSNFFPGEPVRLRVSATRPAGTMAVPVTNAQVFLYEGNEMAEELVFVPSTNDQTSGSYQTIDFRPQVGQSYTVHVSAEGFDPVTAVSSIPAPVPITSLSIADLSIERTDEELVYDYHLLVDYADPEEVGNYYDLRIYQRVTPYRVTAVGDTVLQQSYLKTVGTPTHQAEQSKTISVLLQDLGRGAPVRIHLQSRIDPSREFIGAVVAELRTVSPEYFFFQRSLGPDLSGVSSGLYEPLILFNNVESGLGIFAGYTSVALDLQLVAPL</sequence>
<dbReference type="Pfam" id="PF14054">
    <property type="entry name" value="DUF4249"/>
    <property type="match status" value="1"/>
</dbReference>
<dbReference type="RefSeq" id="WP_238750255.1">
    <property type="nucleotide sequence ID" value="NZ_CAKLPZ010000001.1"/>
</dbReference>
<dbReference type="Proteomes" id="UP000837803">
    <property type="component" value="Unassembled WGS sequence"/>
</dbReference>
<comment type="caution">
    <text evidence="2">The sequence shown here is derived from an EMBL/GenBank/DDBJ whole genome shotgun (WGS) entry which is preliminary data.</text>
</comment>
<dbReference type="EMBL" id="CAKLPZ010000001">
    <property type="protein sequence ID" value="CAH1000201.1"/>
    <property type="molecule type" value="Genomic_DNA"/>
</dbReference>
<evidence type="ECO:0000256" key="1">
    <source>
        <dbReference type="SAM" id="SignalP"/>
    </source>
</evidence>
<keyword evidence="1" id="KW-0732">Signal</keyword>
<dbReference type="InterPro" id="IPR025345">
    <property type="entry name" value="DUF4249"/>
</dbReference>
<evidence type="ECO:0000313" key="3">
    <source>
        <dbReference type="Proteomes" id="UP000837803"/>
    </source>
</evidence>
<organism evidence="2 3">
    <name type="scientific">Neolewinella maritima</name>
    <dbReference type="NCBI Taxonomy" id="1383882"/>
    <lineage>
        <taxon>Bacteria</taxon>
        <taxon>Pseudomonadati</taxon>
        <taxon>Bacteroidota</taxon>
        <taxon>Saprospiria</taxon>
        <taxon>Saprospirales</taxon>
        <taxon>Lewinellaceae</taxon>
        <taxon>Neolewinella</taxon>
    </lineage>
</organism>
<evidence type="ECO:0008006" key="4">
    <source>
        <dbReference type="Google" id="ProtNLM"/>
    </source>
</evidence>
<gene>
    <name evidence="2" type="ORF">LEM8419_01349</name>
</gene>
<protein>
    <recommendedName>
        <fullName evidence="4">DUF4249 domain-containing protein</fullName>
    </recommendedName>
</protein>
<reference evidence="2" key="1">
    <citation type="submission" date="2021-12" db="EMBL/GenBank/DDBJ databases">
        <authorList>
            <person name="Rodrigo-Torres L."/>
            <person name="Arahal R. D."/>
            <person name="Lucena T."/>
        </authorList>
    </citation>
    <scope>NUCLEOTIDE SEQUENCE</scope>
    <source>
        <strain evidence="2">CECT 8419</strain>
    </source>
</reference>
<feature type="signal peptide" evidence="1">
    <location>
        <begin position="1"/>
        <end position="18"/>
    </location>
</feature>
<evidence type="ECO:0000313" key="2">
    <source>
        <dbReference type="EMBL" id="CAH1000201.1"/>
    </source>
</evidence>
<name>A0ABM9B099_9BACT</name>
<keyword evidence="3" id="KW-1185">Reference proteome</keyword>
<accession>A0ABM9B099</accession>
<proteinExistence type="predicted"/>
<feature type="chain" id="PRO_5046531629" description="DUF4249 domain-containing protein" evidence="1">
    <location>
        <begin position="19"/>
        <end position="308"/>
    </location>
</feature>